<keyword evidence="4" id="KW-1017">Isopeptide bond</keyword>
<comment type="caution">
    <text evidence="16">The sequence shown here is derived from an EMBL/GenBank/DDBJ whole genome shotgun (WGS) entry which is preliminary data.</text>
</comment>
<comment type="function">
    <text evidence="12">Non-catalytic component of the NSL histone acetyltransferase complex, a multiprotein complex that mediates histone H4 acetylation at 'Lys-5'- and 'Lys-8' (H4K5ac and H4K8ac) at transcription start sites and promotes transcription initiation. Required for NSL complex stability and for transcription of intraciliary transport genes in both ciliated and non-ciliated cells by regulating histone H4 acetylation at 'Lys-5'- and 'Lys-12' (H4K5ac and H4K12ac). This is necessary for cilium assembly in ciliated cells and for organization of the microtubule cytoskeleton in non-ciliated cells. Required within the NSL complex to maintain nuclear architecture stability by promoting KAT8-mediated acetylation of lamin LMNA.</text>
</comment>
<evidence type="ECO:0000256" key="14">
    <source>
        <dbReference type="SAM" id="MobiDB-lite"/>
    </source>
</evidence>
<evidence type="ECO:0000313" key="16">
    <source>
        <dbReference type="EMBL" id="KAG8228845.1"/>
    </source>
</evidence>
<keyword evidence="9" id="KW-0539">Nucleus</keyword>
<dbReference type="AlphaFoldDB" id="A0A8K0NY82"/>
<evidence type="ECO:0000256" key="5">
    <source>
        <dbReference type="ARBA" id="ARBA00022553"/>
    </source>
</evidence>
<evidence type="ECO:0000256" key="12">
    <source>
        <dbReference type="ARBA" id="ARBA00093359"/>
    </source>
</evidence>
<keyword evidence="6" id="KW-0832">Ubl conjugation</keyword>
<keyword evidence="5" id="KW-0597">Phosphoprotein</keyword>
<evidence type="ECO:0000256" key="2">
    <source>
        <dbReference type="ARBA" id="ARBA00004173"/>
    </source>
</evidence>
<protein>
    <recommendedName>
        <fullName evidence="3">KAT8 regulatory NSL complex subunit 2</fullName>
    </recommendedName>
    <alternativeName>
        <fullName evidence="11">NSL complex protein NSL2</fullName>
    </alternativeName>
    <alternativeName>
        <fullName evidence="10">Non-specific lethal 2 homolog</fullName>
    </alternativeName>
</protein>
<dbReference type="PANTHER" id="PTHR13453:SF1">
    <property type="entry name" value="KAT8 REGULATORY NSL COMPLEX SUBUNIT 2"/>
    <property type="match status" value="1"/>
</dbReference>
<keyword evidence="8" id="KW-0496">Mitochondrion</keyword>
<keyword evidence="7" id="KW-0156">Chromatin regulator</keyword>
<comment type="subunit">
    <text evidence="13">Component of the NSL complex at least composed of KAT8/MOF, KANSL1, KANSL2, KANSL3, MCRS1, PHF20, OGT1/OGT, WDR5 and HCFC1.</text>
</comment>
<evidence type="ECO:0000256" key="10">
    <source>
        <dbReference type="ARBA" id="ARBA00032947"/>
    </source>
</evidence>
<dbReference type="GO" id="GO:0005739">
    <property type="term" value="C:mitochondrion"/>
    <property type="evidence" value="ECO:0007669"/>
    <property type="project" value="UniProtKB-SubCell"/>
</dbReference>
<dbReference type="GO" id="GO:0006325">
    <property type="term" value="P:chromatin organization"/>
    <property type="evidence" value="ECO:0007669"/>
    <property type="project" value="UniProtKB-KW"/>
</dbReference>
<dbReference type="Proteomes" id="UP000792457">
    <property type="component" value="Unassembled WGS sequence"/>
</dbReference>
<keyword evidence="17" id="KW-1185">Reference proteome</keyword>
<organism evidence="16 17">
    <name type="scientific">Ladona fulva</name>
    <name type="common">Scarce chaser dragonfly</name>
    <name type="synonym">Libellula fulva</name>
    <dbReference type="NCBI Taxonomy" id="123851"/>
    <lineage>
        <taxon>Eukaryota</taxon>
        <taxon>Metazoa</taxon>
        <taxon>Ecdysozoa</taxon>
        <taxon>Arthropoda</taxon>
        <taxon>Hexapoda</taxon>
        <taxon>Insecta</taxon>
        <taxon>Pterygota</taxon>
        <taxon>Palaeoptera</taxon>
        <taxon>Odonata</taxon>
        <taxon>Epiprocta</taxon>
        <taxon>Anisoptera</taxon>
        <taxon>Libelluloidea</taxon>
        <taxon>Libellulidae</taxon>
        <taxon>Ladona</taxon>
    </lineage>
</organism>
<evidence type="ECO:0000256" key="1">
    <source>
        <dbReference type="ARBA" id="ARBA00004123"/>
    </source>
</evidence>
<reference evidence="16" key="1">
    <citation type="submission" date="2013-04" db="EMBL/GenBank/DDBJ databases">
        <authorList>
            <person name="Qu J."/>
            <person name="Murali S.C."/>
            <person name="Bandaranaike D."/>
            <person name="Bellair M."/>
            <person name="Blankenburg K."/>
            <person name="Chao H."/>
            <person name="Dinh H."/>
            <person name="Doddapaneni H."/>
            <person name="Downs B."/>
            <person name="Dugan-Rocha S."/>
            <person name="Elkadiri S."/>
            <person name="Gnanaolivu R.D."/>
            <person name="Hernandez B."/>
            <person name="Javaid M."/>
            <person name="Jayaseelan J.C."/>
            <person name="Lee S."/>
            <person name="Li M."/>
            <person name="Ming W."/>
            <person name="Munidasa M."/>
            <person name="Muniz J."/>
            <person name="Nguyen L."/>
            <person name="Ongeri F."/>
            <person name="Osuji N."/>
            <person name="Pu L.-L."/>
            <person name="Puazo M."/>
            <person name="Qu C."/>
            <person name="Quiroz J."/>
            <person name="Raj R."/>
            <person name="Weissenberger G."/>
            <person name="Xin Y."/>
            <person name="Zou X."/>
            <person name="Han Y."/>
            <person name="Richards S."/>
            <person name="Worley K."/>
            <person name="Muzny D."/>
            <person name="Gibbs R."/>
        </authorList>
    </citation>
    <scope>NUCLEOTIDE SEQUENCE</scope>
    <source>
        <strain evidence="16">Sampled in the wild</strain>
    </source>
</reference>
<dbReference type="GO" id="GO:0044545">
    <property type="term" value="C:NSL complex"/>
    <property type="evidence" value="ECO:0007669"/>
    <property type="project" value="TreeGrafter"/>
</dbReference>
<evidence type="ECO:0000256" key="13">
    <source>
        <dbReference type="ARBA" id="ARBA00093543"/>
    </source>
</evidence>
<reference evidence="16" key="2">
    <citation type="submission" date="2017-10" db="EMBL/GenBank/DDBJ databases">
        <title>Ladona fulva Genome sequencing and assembly.</title>
        <authorList>
            <person name="Murali S."/>
            <person name="Richards S."/>
            <person name="Bandaranaike D."/>
            <person name="Bellair M."/>
            <person name="Blankenburg K."/>
            <person name="Chao H."/>
            <person name="Dinh H."/>
            <person name="Doddapaneni H."/>
            <person name="Dugan-Rocha S."/>
            <person name="Elkadiri S."/>
            <person name="Gnanaolivu R."/>
            <person name="Hernandez B."/>
            <person name="Skinner E."/>
            <person name="Javaid M."/>
            <person name="Lee S."/>
            <person name="Li M."/>
            <person name="Ming W."/>
            <person name="Munidasa M."/>
            <person name="Muniz J."/>
            <person name="Nguyen L."/>
            <person name="Hughes D."/>
            <person name="Osuji N."/>
            <person name="Pu L.-L."/>
            <person name="Puazo M."/>
            <person name="Qu C."/>
            <person name="Quiroz J."/>
            <person name="Raj R."/>
            <person name="Weissenberger G."/>
            <person name="Xin Y."/>
            <person name="Zou X."/>
            <person name="Han Y."/>
            <person name="Worley K."/>
            <person name="Muzny D."/>
            <person name="Gibbs R."/>
        </authorList>
    </citation>
    <scope>NUCLEOTIDE SEQUENCE</scope>
    <source>
        <strain evidence="16">Sampled in the wild</strain>
    </source>
</reference>
<feature type="region of interest" description="Disordered" evidence="14">
    <location>
        <begin position="174"/>
        <end position="196"/>
    </location>
</feature>
<evidence type="ECO:0000256" key="8">
    <source>
        <dbReference type="ARBA" id="ARBA00023128"/>
    </source>
</evidence>
<evidence type="ECO:0000313" key="17">
    <source>
        <dbReference type="Proteomes" id="UP000792457"/>
    </source>
</evidence>
<evidence type="ECO:0000256" key="3">
    <source>
        <dbReference type="ARBA" id="ARBA00015508"/>
    </source>
</evidence>
<evidence type="ECO:0000256" key="4">
    <source>
        <dbReference type="ARBA" id="ARBA00022499"/>
    </source>
</evidence>
<evidence type="ECO:0000256" key="7">
    <source>
        <dbReference type="ARBA" id="ARBA00022853"/>
    </source>
</evidence>
<dbReference type="InterPro" id="IPR026316">
    <property type="entry name" value="NSL2"/>
</dbReference>
<feature type="compositionally biased region" description="Acidic residues" evidence="14">
    <location>
        <begin position="184"/>
        <end position="194"/>
    </location>
</feature>
<evidence type="ECO:0000259" key="15">
    <source>
        <dbReference type="Pfam" id="PF13891"/>
    </source>
</evidence>
<name>A0A8K0NY82_LADFU</name>
<sequence length="466" mass="52628">MYRHPRPAAPKKVKSLEGQICNYQHYTCNQYTVEGYEFCLRHILEDRSAPFKQCNHVYPANGKRCLSAAPRGDKKDGFCAEHAYKAQVIRQRAALKKCPPQTPENMVSSLAHYLPRPHADNACKENNVDVSNHLSRNSVNPFVDIDVASVNQGGSKVLDFASESDSDAEAVCVDDVSPGGRDESESESVDSESEDALRHSGVFTAEEVALQLREKLIRLQSLYIEQYRRLQQVLRERRRFYLQNLRKEKETLMSIHKQPRWDAREQKLYEKLKALNRYHRRNCGVEALLHKKARDRRAQLTDGTAVRLPPTARCIFTEGGVRCAERSLPLAKHCMKHILLDTHQVLFRHCGCTKAGFTCVEPVVNTFEDASCVFHVSLPPLPPRLQKIKVEELDEDSTGVMDPGLDSVMVDHKDINSCEMKDVTAPPILSESINSETSTDTATSMDDHMQTAEVPEIGLECSNRNG</sequence>
<dbReference type="Pfam" id="PF13891">
    <property type="entry name" value="zf-C3HC3H_KANSL2"/>
    <property type="match status" value="2"/>
</dbReference>
<dbReference type="GO" id="GO:0005634">
    <property type="term" value="C:nucleus"/>
    <property type="evidence" value="ECO:0007669"/>
    <property type="project" value="UniProtKB-SubCell"/>
</dbReference>
<feature type="domain" description="KANL2-like probable zinc-finger" evidence="15">
    <location>
        <begin position="315"/>
        <end position="375"/>
    </location>
</feature>
<accession>A0A8K0NY82</accession>
<dbReference type="EMBL" id="KZ308392">
    <property type="protein sequence ID" value="KAG8228845.1"/>
    <property type="molecule type" value="Genomic_DNA"/>
</dbReference>
<comment type="subcellular location">
    <subcellularLocation>
        <location evidence="2">Mitochondrion</location>
    </subcellularLocation>
    <subcellularLocation>
        <location evidence="1">Nucleus</location>
    </subcellularLocation>
</comment>
<feature type="domain" description="KANL2-like probable zinc-finger" evidence="15">
    <location>
        <begin position="21"/>
        <end position="83"/>
    </location>
</feature>
<gene>
    <name evidence="16" type="ORF">J437_LFUL008341</name>
</gene>
<dbReference type="OrthoDB" id="677315at2759"/>
<proteinExistence type="predicted"/>
<dbReference type="PANTHER" id="PTHR13453">
    <property type="entry name" value="KAT8 REGULATORY NSL COMPLEX SUBUNIT 2"/>
    <property type="match status" value="1"/>
</dbReference>
<dbReference type="InterPro" id="IPR025927">
    <property type="entry name" value="Znf_KANL2-like"/>
</dbReference>
<evidence type="ECO:0000256" key="9">
    <source>
        <dbReference type="ARBA" id="ARBA00023242"/>
    </source>
</evidence>
<evidence type="ECO:0000256" key="6">
    <source>
        <dbReference type="ARBA" id="ARBA00022843"/>
    </source>
</evidence>
<evidence type="ECO:0000256" key="11">
    <source>
        <dbReference type="ARBA" id="ARBA00033378"/>
    </source>
</evidence>